<proteinExistence type="predicted"/>
<comment type="caution">
    <text evidence="1">The sequence shown here is derived from an EMBL/GenBank/DDBJ whole genome shotgun (WGS) entry which is preliminary data.</text>
</comment>
<organism evidence="1">
    <name type="scientific">marine sediment metagenome</name>
    <dbReference type="NCBI Taxonomy" id="412755"/>
    <lineage>
        <taxon>unclassified sequences</taxon>
        <taxon>metagenomes</taxon>
        <taxon>ecological metagenomes</taxon>
    </lineage>
</organism>
<protein>
    <submittedName>
        <fullName evidence="1">Uncharacterized protein</fullName>
    </submittedName>
</protein>
<dbReference type="EMBL" id="LAZR01002349">
    <property type="protein sequence ID" value="KKN31213.1"/>
    <property type="molecule type" value="Genomic_DNA"/>
</dbReference>
<name>A0A0F9SPP1_9ZZZZ</name>
<sequence length="96" mass="10934">MLRTARRLIRGLLRRPYTPKLGREADAMEMWHEAAVKGGMFWTVLVGEWERGRGIGRLSSWCGRRCGNAGCIRLGCSCDADVCSDFRVALVRREFE</sequence>
<evidence type="ECO:0000313" key="1">
    <source>
        <dbReference type="EMBL" id="KKN31213.1"/>
    </source>
</evidence>
<dbReference type="AlphaFoldDB" id="A0A0F9SPP1"/>
<accession>A0A0F9SPP1</accession>
<reference evidence="1" key="1">
    <citation type="journal article" date="2015" name="Nature">
        <title>Complex archaea that bridge the gap between prokaryotes and eukaryotes.</title>
        <authorList>
            <person name="Spang A."/>
            <person name="Saw J.H."/>
            <person name="Jorgensen S.L."/>
            <person name="Zaremba-Niedzwiedzka K."/>
            <person name="Martijn J."/>
            <person name="Lind A.E."/>
            <person name="van Eijk R."/>
            <person name="Schleper C."/>
            <person name="Guy L."/>
            <person name="Ettema T.J."/>
        </authorList>
    </citation>
    <scope>NUCLEOTIDE SEQUENCE</scope>
</reference>
<gene>
    <name evidence="1" type="ORF">LCGC14_0826360</name>
</gene>